<dbReference type="PANTHER" id="PTHR30011">
    <property type="entry name" value="ALKANESULFONATE MONOOXYGENASE-RELATED"/>
    <property type="match status" value="1"/>
</dbReference>
<dbReference type="NCBIfam" id="TIGR03860">
    <property type="entry name" value="FMN_nitrolo"/>
    <property type="match status" value="1"/>
</dbReference>
<feature type="binding site" evidence="6">
    <location>
        <position position="223"/>
    </location>
    <ligand>
        <name>FMN</name>
        <dbReference type="ChEBI" id="CHEBI:58210"/>
    </ligand>
</feature>
<gene>
    <name evidence="8" type="ORF">FLP23_05165</name>
</gene>
<dbReference type="InterPro" id="IPR051260">
    <property type="entry name" value="Diverse_substr_monoxygenases"/>
</dbReference>
<name>A0A5C1Y6M4_9MICO</name>
<dbReference type="OrthoDB" id="3265338at2"/>
<dbReference type="PANTHER" id="PTHR30011:SF16">
    <property type="entry name" value="C2H2 FINGER DOMAIN TRANSCRIPTION FACTOR (EUROFUNG)-RELATED"/>
    <property type="match status" value="1"/>
</dbReference>
<feature type="domain" description="Luciferase-like" evidence="7">
    <location>
        <begin position="33"/>
        <end position="298"/>
    </location>
</feature>
<dbReference type="InterPro" id="IPR036661">
    <property type="entry name" value="Luciferase-like_sf"/>
</dbReference>
<reference evidence="8 9" key="1">
    <citation type="submission" date="2019-09" db="EMBL/GenBank/DDBJ databases">
        <title>Genome sequencing of strain KACC 19322.</title>
        <authorList>
            <person name="Heo J."/>
            <person name="Kim S.-J."/>
            <person name="Kim J.-S."/>
            <person name="Hong S.-B."/>
            <person name="Kwon S.-W."/>
        </authorList>
    </citation>
    <scope>NUCLEOTIDE SEQUENCE [LARGE SCALE GENOMIC DNA]</scope>
    <source>
        <strain evidence="8 9">KACC 19322</strain>
    </source>
</reference>
<feature type="binding site" evidence="6">
    <location>
        <position position="152"/>
    </location>
    <ligand>
        <name>FMN</name>
        <dbReference type="ChEBI" id="CHEBI:58210"/>
    </ligand>
</feature>
<keyword evidence="9" id="KW-1185">Reference proteome</keyword>
<dbReference type="Gene3D" id="3.20.20.30">
    <property type="entry name" value="Luciferase-like domain"/>
    <property type="match status" value="1"/>
</dbReference>
<dbReference type="InterPro" id="IPR011251">
    <property type="entry name" value="Luciferase-like_dom"/>
</dbReference>
<comment type="similarity">
    <text evidence="5">Belongs to the NtaA/SnaA/DszA monooxygenase family.</text>
</comment>
<evidence type="ECO:0000256" key="4">
    <source>
        <dbReference type="ARBA" id="ARBA00023033"/>
    </source>
</evidence>
<dbReference type="SUPFAM" id="SSF51679">
    <property type="entry name" value="Bacterial luciferase-like"/>
    <property type="match status" value="1"/>
</dbReference>
<evidence type="ECO:0000313" key="8">
    <source>
        <dbReference type="EMBL" id="QEO09451.1"/>
    </source>
</evidence>
<dbReference type="GO" id="GO:0004497">
    <property type="term" value="F:monooxygenase activity"/>
    <property type="evidence" value="ECO:0007669"/>
    <property type="project" value="UniProtKB-KW"/>
</dbReference>
<keyword evidence="4 8" id="KW-0503">Monooxygenase</keyword>
<evidence type="ECO:0000256" key="2">
    <source>
        <dbReference type="ARBA" id="ARBA00022643"/>
    </source>
</evidence>
<dbReference type="Pfam" id="PF00296">
    <property type="entry name" value="Bac_luciferase"/>
    <property type="match status" value="1"/>
</dbReference>
<evidence type="ECO:0000256" key="6">
    <source>
        <dbReference type="PIRSR" id="PIRSR000337-1"/>
    </source>
</evidence>
<evidence type="ECO:0000259" key="7">
    <source>
        <dbReference type="Pfam" id="PF00296"/>
    </source>
</evidence>
<keyword evidence="2 6" id="KW-0288">FMN</keyword>
<dbReference type="RefSeq" id="WP_149324873.1">
    <property type="nucleotide sequence ID" value="NZ_CP043504.1"/>
</dbReference>
<evidence type="ECO:0000256" key="5">
    <source>
        <dbReference type="ARBA" id="ARBA00033748"/>
    </source>
</evidence>
<dbReference type="PIRSF" id="PIRSF000337">
    <property type="entry name" value="NTA_MOA"/>
    <property type="match status" value="1"/>
</dbReference>
<evidence type="ECO:0000256" key="1">
    <source>
        <dbReference type="ARBA" id="ARBA00022630"/>
    </source>
</evidence>
<dbReference type="InterPro" id="IPR016215">
    <property type="entry name" value="NTA_MOA"/>
</dbReference>
<dbReference type="GO" id="GO:0016705">
    <property type="term" value="F:oxidoreductase activity, acting on paired donors, with incorporation or reduction of molecular oxygen"/>
    <property type="evidence" value="ECO:0007669"/>
    <property type="project" value="InterPro"/>
</dbReference>
<dbReference type="EC" id="1.14.-.-" evidence="8"/>
<evidence type="ECO:0000256" key="3">
    <source>
        <dbReference type="ARBA" id="ARBA00023002"/>
    </source>
</evidence>
<sequence>MTKKQLRLGLAAYGTGWDNEAWRLPESVDVGLSDPSVILDIARIAERGKFDYIFAGSAIASEPNRWGRIYRWDSAVFGGYAAAQTKNVGFLLTYNTSFEHPYFVARQLATLDNFSGGRVAFNAVTGIDRAADTGGPTANFENWPLPDDDSKYTRVVEFTEVLNQLLYSWDADYLLDDKAGGQLVRPGSYHPIDYRGEHFVVQGPLNVARPIQNTIPNVHVGTSERSVSYGAEFAHARFAPYLGHDRARQEYKDHKARIAASGRDPEKFKILPGITFYIGGTAREAREKFRQVQAFTQAVDAPARIGAAFGVDLSEVKPTEKFFNVIDIEKVGFDTLKAILPEGAGRRREGTPRPGDDDRQWLQDVVVGNLGEDVTLEDVYQFVVRHRSGQGKLVGDAKHFADFLEQGLEEEAFDGVQFFPPYHRGPADLLVDLVVPELQRRGIFRKEYEGSTLEQNLGIA</sequence>
<keyword evidence="1 6" id="KW-0285">Flavoprotein</keyword>
<accession>A0A5C1Y6M4</accession>
<proteinExistence type="inferred from homology"/>
<organism evidence="8 9">
    <name type="scientific">Protaetiibacter larvae</name>
    <dbReference type="NCBI Taxonomy" id="2592654"/>
    <lineage>
        <taxon>Bacteria</taxon>
        <taxon>Bacillati</taxon>
        <taxon>Actinomycetota</taxon>
        <taxon>Actinomycetes</taxon>
        <taxon>Micrococcales</taxon>
        <taxon>Microbacteriaceae</taxon>
        <taxon>Protaetiibacter</taxon>
    </lineage>
</organism>
<evidence type="ECO:0000313" key="9">
    <source>
        <dbReference type="Proteomes" id="UP000322159"/>
    </source>
</evidence>
<dbReference type="KEGG" id="lyk:FLP23_05165"/>
<feature type="binding site" evidence="6">
    <location>
        <position position="93"/>
    </location>
    <ligand>
        <name>FMN</name>
        <dbReference type="ChEBI" id="CHEBI:58210"/>
    </ligand>
</feature>
<dbReference type="AlphaFoldDB" id="A0A5C1Y6M4"/>
<keyword evidence="3 8" id="KW-0560">Oxidoreductase</keyword>
<protein>
    <submittedName>
        <fullName evidence="8">NtaA/DmoA family FMN-dependent monooxygenase</fullName>
        <ecNumber evidence="8">1.14.-.-</ecNumber>
    </submittedName>
</protein>
<dbReference type="Proteomes" id="UP000322159">
    <property type="component" value="Chromosome"/>
</dbReference>
<dbReference type="EMBL" id="CP043504">
    <property type="protein sequence ID" value="QEO09451.1"/>
    <property type="molecule type" value="Genomic_DNA"/>
</dbReference>